<reference evidence="1" key="1">
    <citation type="journal article" date="2014" name="Front. Microbiol.">
        <title>High frequency of phylogenetically diverse reductive dehalogenase-homologous genes in deep subseafloor sedimentary metagenomes.</title>
        <authorList>
            <person name="Kawai M."/>
            <person name="Futagami T."/>
            <person name="Toyoda A."/>
            <person name="Takaki Y."/>
            <person name="Nishi S."/>
            <person name="Hori S."/>
            <person name="Arai W."/>
            <person name="Tsubouchi T."/>
            <person name="Morono Y."/>
            <person name="Uchiyama I."/>
            <person name="Ito T."/>
            <person name="Fujiyama A."/>
            <person name="Inagaki F."/>
            <person name="Takami H."/>
        </authorList>
    </citation>
    <scope>NUCLEOTIDE SEQUENCE</scope>
    <source>
        <strain evidence="1">Expedition CK06-06</strain>
    </source>
</reference>
<dbReference type="AlphaFoldDB" id="X1W1M3"/>
<name>X1W1M3_9ZZZZ</name>
<gene>
    <name evidence="1" type="ORF">S12H4_55614</name>
</gene>
<evidence type="ECO:0000313" key="1">
    <source>
        <dbReference type="EMBL" id="GAJ22205.1"/>
    </source>
</evidence>
<organism evidence="1">
    <name type="scientific">marine sediment metagenome</name>
    <dbReference type="NCBI Taxonomy" id="412755"/>
    <lineage>
        <taxon>unclassified sequences</taxon>
        <taxon>metagenomes</taxon>
        <taxon>ecological metagenomes</taxon>
    </lineage>
</organism>
<accession>X1W1M3</accession>
<feature type="non-terminal residue" evidence="1">
    <location>
        <position position="1"/>
    </location>
</feature>
<dbReference type="EMBL" id="BARW01035693">
    <property type="protein sequence ID" value="GAJ22205.1"/>
    <property type="molecule type" value="Genomic_DNA"/>
</dbReference>
<protein>
    <submittedName>
        <fullName evidence="1">Uncharacterized protein</fullName>
    </submittedName>
</protein>
<sequence length="177" mass="20821">RDSLQIPFYTLEPDERKLIRDILYEGVGEDRKVAVFDTQSVLILVLGWLIFNQGKNPKQAIFEVCYDKLVTLETLDLTVEGWRDLYLARYGKYQGEINPTFEKKRLEIENRKKEIRVTIEKGKERVVERDRSKEEERKHLVMAWAVISTAHKKLISDIIIRVQGNFIFCFTSPFVTP</sequence>
<proteinExistence type="predicted"/>
<comment type="caution">
    <text evidence="1">The sequence shown here is derived from an EMBL/GenBank/DDBJ whole genome shotgun (WGS) entry which is preliminary data.</text>
</comment>